<feature type="compositionally biased region" description="Polar residues" evidence="1">
    <location>
        <begin position="242"/>
        <end position="255"/>
    </location>
</feature>
<accession>A0A109UZW5</accession>
<protein>
    <submittedName>
        <fullName evidence="2">HFR061Wp</fullName>
    </submittedName>
</protein>
<feature type="region of interest" description="Disordered" evidence="1">
    <location>
        <begin position="104"/>
        <end position="185"/>
    </location>
</feature>
<dbReference type="GeneID" id="28725237"/>
<evidence type="ECO:0000313" key="3">
    <source>
        <dbReference type="Proteomes" id="UP000243052"/>
    </source>
</evidence>
<organism evidence="2 3">
    <name type="scientific">Eremothecium sinecaudum</name>
    <dbReference type="NCBI Taxonomy" id="45286"/>
    <lineage>
        <taxon>Eukaryota</taxon>
        <taxon>Fungi</taxon>
        <taxon>Dikarya</taxon>
        <taxon>Ascomycota</taxon>
        <taxon>Saccharomycotina</taxon>
        <taxon>Saccharomycetes</taxon>
        <taxon>Saccharomycetales</taxon>
        <taxon>Saccharomycetaceae</taxon>
        <taxon>Eremothecium</taxon>
    </lineage>
</organism>
<sequence length="303" mass="33948">MTRNSDTESNECKTTPTLVGTSVRDIDDAQNPDYCTEKALSMHGESSSHILERIHSHTNIKNHLDSYESIQDLNREGALLTDDNDVDLEQLVTEKLEGISALKQQLTKKKNSQASRDHQHPPYPHSARLRSSGSSVNDPYYSHVSSENSNSSLAISTDPIEDSMSMGSASSHQHTATEESTDTGRIRNLYGEFIPSRSHIPHLARGDSYQKTGVEGEERLGRSSNRGGSSSADYLRSLSRSMQRGNSLQRSNANEQQDDKNITYNTNNYIISQIEMEMAPLVIREDEEDRYKESPSARPPQRY</sequence>
<evidence type="ECO:0000256" key="1">
    <source>
        <dbReference type="SAM" id="MobiDB-lite"/>
    </source>
</evidence>
<dbReference type="Proteomes" id="UP000243052">
    <property type="component" value="Chromosome vi"/>
</dbReference>
<dbReference type="EMBL" id="CP014246">
    <property type="protein sequence ID" value="AMD21916.1"/>
    <property type="molecule type" value="Genomic_DNA"/>
</dbReference>
<keyword evidence="3" id="KW-1185">Reference proteome</keyword>
<feature type="region of interest" description="Disordered" evidence="1">
    <location>
        <begin position="1"/>
        <end position="30"/>
    </location>
</feature>
<gene>
    <name evidence="2" type="ORF">AW171_hschr63912</name>
</gene>
<feature type="compositionally biased region" description="Low complexity" evidence="1">
    <location>
        <begin position="142"/>
        <end position="156"/>
    </location>
</feature>
<proteinExistence type="predicted"/>
<reference evidence="2 3" key="1">
    <citation type="submission" date="2016-01" db="EMBL/GenBank/DDBJ databases">
        <title>Genome sequence of the yeast Holleya sinecauda.</title>
        <authorList>
            <person name="Dietrich F.S."/>
        </authorList>
    </citation>
    <scope>NUCLEOTIDE SEQUENCE [LARGE SCALE GENOMIC DNA]</scope>
    <source>
        <strain evidence="2 3">ATCC 58844</strain>
    </source>
</reference>
<dbReference type="OrthoDB" id="4068767at2759"/>
<evidence type="ECO:0000313" key="2">
    <source>
        <dbReference type="EMBL" id="AMD21916.1"/>
    </source>
</evidence>
<feature type="region of interest" description="Disordered" evidence="1">
    <location>
        <begin position="242"/>
        <end position="261"/>
    </location>
</feature>
<dbReference type="RefSeq" id="XP_017988912.1">
    <property type="nucleotide sequence ID" value="XM_018133423.1"/>
</dbReference>
<name>A0A109UZW5_9SACH</name>
<feature type="compositionally biased region" description="Polar residues" evidence="1">
    <location>
        <begin position="165"/>
        <end position="174"/>
    </location>
</feature>
<dbReference type="AlphaFoldDB" id="A0A109UZW5"/>